<feature type="chain" id="PRO_5046178919" evidence="1">
    <location>
        <begin position="29"/>
        <end position="198"/>
    </location>
</feature>
<protein>
    <submittedName>
        <fullName evidence="2">Uncharacterized protein</fullName>
    </submittedName>
</protein>
<keyword evidence="1" id="KW-0732">Signal</keyword>
<dbReference type="EMBL" id="BAABFA010000011">
    <property type="protein sequence ID" value="GAA4466203.1"/>
    <property type="molecule type" value="Genomic_DNA"/>
</dbReference>
<name>A0ABP8NFP2_9BACT</name>
<dbReference type="Proteomes" id="UP001500067">
    <property type="component" value="Unassembled WGS sequence"/>
</dbReference>
<evidence type="ECO:0000313" key="3">
    <source>
        <dbReference type="Proteomes" id="UP001500067"/>
    </source>
</evidence>
<feature type="signal peptide" evidence="1">
    <location>
        <begin position="1"/>
        <end position="28"/>
    </location>
</feature>
<dbReference type="RefSeq" id="WP_345082449.1">
    <property type="nucleotide sequence ID" value="NZ_BAABFA010000011.1"/>
</dbReference>
<comment type="caution">
    <text evidence="2">The sequence shown here is derived from an EMBL/GenBank/DDBJ whole genome shotgun (WGS) entry which is preliminary data.</text>
</comment>
<organism evidence="2 3">
    <name type="scientific">Nemorincola caseinilytica</name>
    <dbReference type="NCBI Taxonomy" id="2054315"/>
    <lineage>
        <taxon>Bacteria</taxon>
        <taxon>Pseudomonadati</taxon>
        <taxon>Bacteroidota</taxon>
        <taxon>Chitinophagia</taxon>
        <taxon>Chitinophagales</taxon>
        <taxon>Chitinophagaceae</taxon>
        <taxon>Nemorincola</taxon>
    </lineage>
</organism>
<accession>A0ABP8NFP2</accession>
<sequence>MLPHALTLRIPMAVCICFALLAGLPALAQKGKKHSKKEEEKIPVYNYVIDDPMDAFGRQPQPQQAPTRTVTLPEFCMHGGTVADTMYWYEHYDAAHKIINPDTLTDHTLLRYVSLMESYTDREHTYKDASGKLQPLPVSKIIYRYDRLGADKWLSVNYKTNKTFKLQDHVNDIVRRDTIRSTDGSSVIRAYYRVSQLQ</sequence>
<keyword evidence="3" id="KW-1185">Reference proteome</keyword>
<reference evidence="3" key="1">
    <citation type="journal article" date="2019" name="Int. J. Syst. Evol. Microbiol.">
        <title>The Global Catalogue of Microorganisms (GCM) 10K type strain sequencing project: providing services to taxonomists for standard genome sequencing and annotation.</title>
        <authorList>
            <consortium name="The Broad Institute Genomics Platform"/>
            <consortium name="The Broad Institute Genome Sequencing Center for Infectious Disease"/>
            <person name="Wu L."/>
            <person name="Ma J."/>
        </authorList>
    </citation>
    <scope>NUCLEOTIDE SEQUENCE [LARGE SCALE GENOMIC DNA]</scope>
    <source>
        <strain evidence="3">JCM 32105</strain>
    </source>
</reference>
<evidence type="ECO:0000256" key="1">
    <source>
        <dbReference type="SAM" id="SignalP"/>
    </source>
</evidence>
<gene>
    <name evidence="2" type="ORF">GCM10023093_19920</name>
</gene>
<proteinExistence type="predicted"/>
<evidence type="ECO:0000313" key="2">
    <source>
        <dbReference type="EMBL" id="GAA4466203.1"/>
    </source>
</evidence>